<organism evidence="1">
    <name type="scientific">viral metagenome</name>
    <dbReference type="NCBI Taxonomy" id="1070528"/>
    <lineage>
        <taxon>unclassified sequences</taxon>
        <taxon>metagenomes</taxon>
        <taxon>organismal metagenomes</taxon>
    </lineage>
</organism>
<dbReference type="EMBL" id="MN739056">
    <property type="protein sequence ID" value="QHS86480.1"/>
    <property type="molecule type" value="Genomic_DNA"/>
</dbReference>
<reference evidence="1" key="1">
    <citation type="journal article" date="2020" name="Nature">
        <title>Giant virus diversity and host interactions through global metagenomics.</title>
        <authorList>
            <person name="Schulz F."/>
            <person name="Roux S."/>
            <person name="Paez-Espino D."/>
            <person name="Jungbluth S."/>
            <person name="Walsh D.A."/>
            <person name="Denef V.J."/>
            <person name="McMahon K.D."/>
            <person name="Konstantinidis K.T."/>
            <person name="Eloe-Fadrosh E.A."/>
            <person name="Kyrpides N.C."/>
            <person name="Woyke T."/>
        </authorList>
    </citation>
    <scope>NUCLEOTIDE SEQUENCE</scope>
    <source>
        <strain evidence="1">GVMAG-M-3300009187-29</strain>
    </source>
</reference>
<protein>
    <submittedName>
        <fullName evidence="1">Uncharacterized protein</fullName>
    </submittedName>
</protein>
<sequence>MSDHLDLDLDIGNYSIKDIEKFFQLKPRLKYSAADIEQKEYQLREQLLASGHVSKRFKRDLIDFLTLAKDWLIHVKCRPLEKQPTVIPKNYKLDNQDVPRLAEVPNRVDEIIKRPDVPYVNTLQSEFFPSNMNPLNTRIITKCLNIDTRFRDNIQSTSSSDFIVQLPVKFNKVVSMQLAALEIPVSFYGISTTFGNNYLYITVNYKSIEGDSIAEDLPTFTVVKNNNGTTTVKGAFIVPDGNYSASDLILQLNLTLRPINTNNSILRPNNIFSYIQFTLPISQNGSGSGKVAIAPTVSPGETTIFNSIRNNYPTTYSGDINYINLDFTLGQNGLFDGVDISSKLGWNLGFQQRQYFNKTNYTAETIIEPSNIRYLYLVVDDFHNNVNNHFVSAFNKSILGPNILARIPLKGASFSIMYQNDFTTVSEPRRYFGPVDIQKLKIQLLDEYGKPVQMNNSDYSFCINLKMLYDL</sequence>
<proteinExistence type="predicted"/>
<evidence type="ECO:0000313" key="1">
    <source>
        <dbReference type="EMBL" id="QHS86480.1"/>
    </source>
</evidence>
<accession>A0A6C0B361</accession>
<name>A0A6C0B361_9ZZZZ</name>
<dbReference type="AlphaFoldDB" id="A0A6C0B361"/>